<accession>A0A4Y2QMN3</accession>
<sequence>MSTVFFCVFHTFRLGVVHFLSRMMFLAPRYHSIDSDSPGSTCFLVDLFCNAIGLISGCGFLSAHLFSHVFPVLRLLVLGGCRFLNAHTAFFCVSEVVVASDTCLVVDLST</sequence>
<protein>
    <submittedName>
        <fullName evidence="1">Uncharacterized protein</fullName>
    </submittedName>
</protein>
<name>A0A4Y2QMN3_ARAVE</name>
<comment type="caution">
    <text evidence="1">The sequence shown here is derived from an EMBL/GenBank/DDBJ whole genome shotgun (WGS) entry which is preliminary data.</text>
</comment>
<dbReference type="AlphaFoldDB" id="A0A4Y2QMN3"/>
<proteinExistence type="predicted"/>
<dbReference type="Proteomes" id="UP000499080">
    <property type="component" value="Unassembled WGS sequence"/>
</dbReference>
<evidence type="ECO:0000313" key="1">
    <source>
        <dbReference type="EMBL" id="GBN64563.1"/>
    </source>
</evidence>
<dbReference type="EMBL" id="BGPR01014290">
    <property type="protein sequence ID" value="GBN64563.1"/>
    <property type="molecule type" value="Genomic_DNA"/>
</dbReference>
<organism evidence="1 2">
    <name type="scientific">Araneus ventricosus</name>
    <name type="common">Orbweaver spider</name>
    <name type="synonym">Epeira ventricosa</name>
    <dbReference type="NCBI Taxonomy" id="182803"/>
    <lineage>
        <taxon>Eukaryota</taxon>
        <taxon>Metazoa</taxon>
        <taxon>Ecdysozoa</taxon>
        <taxon>Arthropoda</taxon>
        <taxon>Chelicerata</taxon>
        <taxon>Arachnida</taxon>
        <taxon>Araneae</taxon>
        <taxon>Araneomorphae</taxon>
        <taxon>Entelegynae</taxon>
        <taxon>Araneoidea</taxon>
        <taxon>Araneidae</taxon>
        <taxon>Araneus</taxon>
    </lineage>
</organism>
<reference evidence="1 2" key="1">
    <citation type="journal article" date="2019" name="Sci. Rep.">
        <title>Orb-weaving spider Araneus ventricosus genome elucidates the spidroin gene catalogue.</title>
        <authorList>
            <person name="Kono N."/>
            <person name="Nakamura H."/>
            <person name="Ohtoshi R."/>
            <person name="Moran D.A.P."/>
            <person name="Shinohara A."/>
            <person name="Yoshida Y."/>
            <person name="Fujiwara M."/>
            <person name="Mori M."/>
            <person name="Tomita M."/>
            <person name="Arakawa K."/>
        </authorList>
    </citation>
    <scope>NUCLEOTIDE SEQUENCE [LARGE SCALE GENOMIC DNA]</scope>
</reference>
<evidence type="ECO:0000313" key="2">
    <source>
        <dbReference type="Proteomes" id="UP000499080"/>
    </source>
</evidence>
<keyword evidence="2" id="KW-1185">Reference proteome</keyword>
<gene>
    <name evidence="1" type="ORF">AVEN_202592_1</name>
</gene>